<dbReference type="EMBL" id="JAMJPK010000002">
    <property type="protein sequence ID" value="MCL7939979.1"/>
    <property type="molecule type" value="Genomic_DNA"/>
</dbReference>
<evidence type="ECO:0000313" key="3">
    <source>
        <dbReference type="Proteomes" id="UP001165369"/>
    </source>
</evidence>
<dbReference type="Proteomes" id="UP001165369">
    <property type="component" value="Unassembled WGS sequence"/>
</dbReference>
<proteinExistence type="predicted"/>
<comment type="caution">
    <text evidence="2">The sequence shown here is derived from an EMBL/GenBank/DDBJ whole genome shotgun (WGS) entry which is preliminary data.</text>
</comment>
<evidence type="ECO:0000313" key="2">
    <source>
        <dbReference type="EMBL" id="MCL7939979.1"/>
    </source>
</evidence>
<keyword evidence="3" id="KW-1185">Reference proteome</keyword>
<keyword evidence="1" id="KW-0472">Membrane</keyword>
<gene>
    <name evidence="2" type="ORF">M8009_06650</name>
</gene>
<dbReference type="RefSeq" id="WP_250060033.1">
    <property type="nucleotide sequence ID" value="NZ_JAMJPK010000002.1"/>
</dbReference>
<organism evidence="2 3">
    <name type="scientific">Halomonas gemina</name>
    <dbReference type="NCBI Taxonomy" id="2945105"/>
    <lineage>
        <taxon>Bacteria</taxon>
        <taxon>Pseudomonadati</taxon>
        <taxon>Pseudomonadota</taxon>
        <taxon>Gammaproteobacteria</taxon>
        <taxon>Oceanospirillales</taxon>
        <taxon>Halomonadaceae</taxon>
        <taxon>Halomonas</taxon>
    </lineage>
</organism>
<sequence>MTTYLTGNNHVNGVVRLFYVDDEKNIPTGFSTFLLLFAALLLAVITVLKRKKTGSPVSHWAILSCGFLFMAVDEAWSFHERLIKPVSQLLGDDNLGIFYYAWVIPGIALVLVLALFFLGFWLRLPAKTRLTFLMAATLYIGGSIGVELIGGHFAEMHGQRNFTYSMIATVEESLEMAGVIIFIWALLVYIADSYKEVRFRFDGVCGNETIDAT</sequence>
<protein>
    <recommendedName>
        <fullName evidence="4">Multidrug transporter</fullName>
    </recommendedName>
</protein>
<feature type="transmembrane region" description="Helical" evidence="1">
    <location>
        <begin position="60"/>
        <end position="79"/>
    </location>
</feature>
<accession>A0ABT0SZ93</accession>
<keyword evidence="1" id="KW-0812">Transmembrane</keyword>
<evidence type="ECO:0008006" key="4">
    <source>
        <dbReference type="Google" id="ProtNLM"/>
    </source>
</evidence>
<keyword evidence="1" id="KW-1133">Transmembrane helix</keyword>
<feature type="transmembrane region" description="Helical" evidence="1">
    <location>
        <begin position="132"/>
        <end position="154"/>
    </location>
</feature>
<feature type="transmembrane region" description="Helical" evidence="1">
    <location>
        <begin position="26"/>
        <end position="48"/>
    </location>
</feature>
<name>A0ABT0SZ93_9GAMM</name>
<feature type="transmembrane region" description="Helical" evidence="1">
    <location>
        <begin position="99"/>
        <end position="120"/>
    </location>
</feature>
<reference evidence="2" key="1">
    <citation type="submission" date="2022-05" db="EMBL/GenBank/DDBJ databases">
        <title>Halomonas geminus sp. nov. and Halomonas llamarensis sp. nov. isolated from high-altitude salars of the Atacama Desert.</title>
        <authorList>
            <person name="Hintersatz C."/>
            <person name="Rojas L.A."/>
            <person name="Wei T.-S."/>
            <person name="Kutschke S."/>
            <person name="Lehmann F."/>
            <person name="Jain R."/>
            <person name="Pollmann K."/>
        </authorList>
    </citation>
    <scope>NUCLEOTIDE SEQUENCE</scope>
    <source>
        <strain evidence="2">ATCH28</strain>
    </source>
</reference>
<feature type="transmembrane region" description="Helical" evidence="1">
    <location>
        <begin position="174"/>
        <end position="191"/>
    </location>
</feature>
<evidence type="ECO:0000256" key="1">
    <source>
        <dbReference type="SAM" id="Phobius"/>
    </source>
</evidence>